<feature type="compositionally biased region" description="Acidic residues" evidence="1">
    <location>
        <begin position="103"/>
        <end position="123"/>
    </location>
</feature>
<accession>A0AAD8WX40</accession>
<comment type="caution">
    <text evidence="2">The sequence shown here is derived from an EMBL/GenBank/DDBJ whole genome shotgun (WGS) entry which is preliminary data.</text>
</comment>
<evidence type="ECO:0000313" key="3">
    <source>
        <dbReference type="Proteomes" id="UP001231189"/>
    </source>
</evidence>
<dbReference type="CDD" id="cd09272">
    <property type="entry name" value="RNase_HI_RT_Ty1"/>
    <property type="match status" value="1"/>
</dbReference>
<keyword evidence="3" id="KW-1185">Reference proteome</keyword>
<evidence type="ECO:0008006" key="4">
    <source>
        <dbReference type="Google" id="ProtNLM"/>
    </source>
</evidence>
<dbReference type="Proteomes" id="UP001231189">
    <property type="component" value="Unassembled WGS sequence"/>
</dbReference>
<reference evidence="2" key="1">
    <citation type="submission" date="2023-07" db="EMBL/GenBank/DDBJ databases">
        <title>A chromosome-level genome assembly of Lolium multiflorum.</title>
        <authorList>
            <person name="Chen Y."/>
            <person name="Copetti D."/>
            <person name="Kolliker R."/>
            <person name="Studer B."/>
        </authorList>
    </citation>
    <scope>NUCLEOTIDE SEQUENCE</scope>
    <source>
        <strain evidence="2">02402/16</strain>
        <tissue evidence="2">Leaf</tissue>
    </source>
</reference>
<evidence type="ECO:0000256" key="1">
    <source>
        <dbReference type="SAM" id="MobiDB-lite"/>
    </source>
</evidence>
<gene>
    <name evidence="2" type="ORF">QYE76_045045</name>
</gene>
<dbReference type="EMBL" id="JAUUTY010000002">
    <property type="protein sequence ID" value="KAK1684197.1"/>
    <property type="molecule type" value="Genomic_DNA"/>
</dbReference>
<sequence>MKRFIVELGVVPSALDPLIIYRDNMGAIANAQEPRSHKRLKHIKLRYHSIREYIEDGEVKICKVHTDLNVADPLTKALPRAKHDQHQNAMGVRPRLIVRLDGNADDGNAEEGNSEEGNAEEGNAEAGNSEEGNVANGNAPNGNSYEGNLDILDDSDGNVDSDFMGNDYDAADGDHDLFINNVDLEVHDNNEHQNVDEIENDATLIEDDDLQLTAEVEEHLQNKFKVFNEAVDMTNPEFKMGMTFSDVKELRNALQAYIIRNRVPVHKIRNEPKRIESSNIQVITLVKRGLRAPLRLLATVRPRHCSSLFRRDKRQAGGLLQLLPPFHLRAAAGTASPMPSPVRRTIVAPGRKRFGN</sequence>
<name>A0AAD8WX40_LOLMU</name>
<organism evidence="2 3">
    <name type="scientific">Lolium multiflorum</name>
    <name type="common">Italian ryegrass</name>
    <name type="synonym">Lolium perenne subsp. multiflorum</name>
    <dbReference type="NCBI Taxonomy" id="4521"/>
    <lineage>
        <taxon>Eukaryota</taxon>
        <taxon>Viridiplantae</taxon>
        <taxon>Streptophyta</taxon>
        <taxon>Embryophyta</taxon>
        <taxon>Tracheophyta</taxon>
        <taxon>Spermatophyta</taxon>
        <taxon>Magnoliopsida</taxon>
        <taxon>Liliopsida</taxon>
        <taxon>Poales</taxon>
        <taxon>Poaceae</taxon>
        <taxon>BOP clade</taxon>
        <taxon>Pooideae</taxon>
        <taxon>Poodae</taxon>
        <taxon>Poeae</taxon>
        <taxon>Poeae Chloroplast Group 2 (Poeae type)</taxon>
        <taxon>Loliodinae</taxon>
        <taxon>Loliinae</taxon>
        <taxon>Lolium</taxon>
    </lineage>
</organism>
<proteinExistence type="predicted"/>
<protein>
    <recommendedName>
        <fullName evidence="4">Polyprotein</fullName>
    </recommendedName>
</protein>
<feature type="region of interest" description="Disordered" evidence="1">
    <location>
        <begin position="102"/>
        <end position="160"/>
    </location>
</feature>
<dbReference type="AlphaFoldDB" id="A0AAD8WX40"/>
<evidence type="ECO:0000313" key="2">
    <source>
        <dbReference type="EMBL" id="KAK1684197.1"/>
    </source>
</evidence>
<feature type="compositionally biased region" description="Low complexity" evidence="1">
    <location>
        <begin position="124"/>
        <end position="143"/>
    </location>
</feature>